<protein>
    <recommendedName>
        <fullName evidence="1">Serine-threonine/tyrosine-protein kinase catalytic domain-containing protein</fullName>
    </recommendedName>
</protein>
<organism>
    <name type="scientific">Ixodes scapularis</name>
    <name type="common">Black-legged tick</name>
    <name type="synonym">Deer tick</name>
    <dbReference type="NCBI Taxonomy" id="6945"/>
    <lineage>
        <taxon>Eukaryota</taxon>
        <taxon>Metazoa</taxon>
        <taxon>Ecdysozoa</taxon>
        <taxon>Arthropoda</taxon>
        <taxon>Chelicerata</taxon>
        <taxon>Arachnida</taxon>
        <taxon>Acari</taxon>
        <taxon>Parasitiformes</taxon>
        <taxon>Ixodida</taxon>
        <taxon>Ixodoidea</taxon>
        <taxon>Ixodidae</taxon>
        <taxon>Ixodinae</taxon>
        <taxon>Ixodes</taxon>
    </lineage>
</organism>
<dbReference type="InParanoid" id="B7PQH3"/>
<dbReference type="PaxDb" id="6945-B7PQH3"/>
<accession>B7PQH3</accession>
<sequence length="67" mass="7711">MHLVKALGQDSFGGVYWALAYNFKPDNLVTKYAFKAVNESMSMCERIEFLQEAAVMKAFRCQQSFIH</sequence>
<keyword evidence="4" id="KW-1185">Reference proteome</keyword>
<dbReference type="VEuPathDB" id="VectorBase:ISCI005488"/>
<evidence type="ECO:0000313" key="4">
    <source>
        <dbReference type="Proteomes" id="UP000001555"/>
    </source>
</evidence>
<dbReference type="VEuPathDB" id="VectorBase:ISCW005488"/>
<dbReference type="HOGENOM" id="CLU_2815301_0_0_1"/>
<reference evidence="3" key="2">
    <citation type="submission" date="2020-05" db="UniProtKB">
        <authorList>
            <consortium name="EnsemblMetazoa"/>
        </authorList>
    </citation>
    <scope>IDENTIFICATION</scope>
    <source>
        <strain evidence="3">wikel</strain>
    </source>
</reference>
<dbReference type="AlphaFoldDB" id="B7PQH3"/>
<dbReference type="Gene3D" id="3.30.200.20">
    <property type="entry name" value="Phosphorylase Kinase, domain 1"/>
    <property type="match status" value="1"/>
</dbReference>
<dbReference type="GO" id="GO:0004672">
    <property type="term" value="F:protein kinase activity"/>
    <property type="evidence" value="ECO:0007669"/>
    <property type="project" value="InterPro"/>
</dbReference>
<dbReference type="EMBL" id="ABJB010193957">
    <property type="status" value="NOT_ANNOTATED_CDS"/>
    <property type="molecule type" value="Genomic_DNA"/>
</dbReference>
<dbReference type="InterPro" id="IPR001245">
    <property type="entry name" value="Ser-Thr/Tyr_kinase_cat_dom"/>
</dbReference>
<gene>
    <name evidence="2" type="ORF">IscW_ISCW005488</name>
</gene>
<dbReference type="EMBL" id="DS765035">
    <property type="protein sequence ID" value="EEC08845.1"/>
    <property type="molecule type" value="Genomic_DNA"/>
</dbReference>
<dbReference type="STRING" id="6945.B7PQH3"/>
<evidence type="ECO:0000259" key="1">
    <source>
        <dbReference type="Pfam" id="PF07714"/>
    </source>
</evidence>
<reference evidence="2 4" key="1">
    <citation type="submission" date="2008-03" db="EMBL/GenBank/DDBJ databases">
        <title>Annotation of Ixodes scapularis.</title>
        <authorList>
            <consortium name="Ixodes scapularis Genome Project Consortium"/>
            <person name="Caler E."/>
            <person name="Hannick L.I."/>
            <person name="Bidwell S."/>
            <person name="Joardar V."/>
            <person name="Thiagarajan M."/>
            <person name="Amedeo P."/>
            <person name="Galinsky K.J."/>
            <person name="Schobel S."/>
            <person name="Inman J."/>
            <person name="Hostetler J."/>
            <person name="Miller J."/>
            <person name="Hammond M."/>
            <person name="Megy K."/>
            <person name="Lawson D."/>
            <person name="Kodira C."/>
            <person name="Sutton G."/>
            <person name="Meyer J."/>
            <person name="Hill C.A."/>
            <person name="Birren B."/>
            <person name="Nene V."/>
            <person name="Collins F."/>
            <person name="Alarcon-Chaidez F."/>
            <person name="Wikel S."/>
            <person name="Strausberg R."/>
        </authorList>
    </citation>
    <scope>NUCLEOTIDE SEQUENCE [LARGE SCALE GENOMIC DNA]</scope>
    <source>
        <strain evidence="4">Wikel</strain>
        <strain evidence="2">Wikel colony</strain>
    </source>
</reference>
<proteinExistence type="predicted"/>
<evidence type="ECO:0000313" key="2">
    <source>
        <dbReference type="EMBL" id="EEC08845.1"/>
    </source>
</evidence>
<dbReference type="Pfam" id="PF07714">
    <property type="entry name" value="PK_Tyr_Ser-Thr"/>
    <property type="match status" value="1"/>
</dbReference>
<feature type="domain" description="Serine-threonine/tyrosine-protein kinase catalytic" evidence="1">
    <location>
        <begin position="2"/>
        <end position="62"/>
    </location>
</feature>
<dbReference type="EnsemblMetazoa" id="ISCW005488-RA">
    <property type="protein sequence ID" value="ISCW005488-PA"/>
    <property type="gene ID" value="ISCW005488"/>
</dbReference>
<evidence type="ECO:0000313" key="3">
    <source>
        <dbReference type="EnsemblMetazoa" id="ISCW005488-PA"/>
    </source>
</evidence>
<name>B7PQH3_IXOSC</name>
<dbReference type="Proteomes" id="UP000001555">
    <property type="component" value="Unassembled WGS sequence"/>
</dbReference>
<dbReference type="SUPFAM" id="SSF56112">
    <property type="entry name" value="Protein kinase-like (PK-like)"/>
    <property type="match status" value="1"/>
</dbReference>
<dbReference type="InterPro" id="IPR011009">
    <property type="entry name" value="Kinase-like_dom_sf"/>
</dbReference>